<dbReference type="EMBL" id="SSHH01000003">
    <property type="protein sequence ID" value="TIX49659.1"/>
    <property type="molecule type" value="Genomic_DNA"/>
</dbReference>
<dbReference type="InterPro" id="IPR003772">
    <property type="entry name" value="YceD"/>
</dbReference>
<sequence length="175" mass="18656">MSAENGSPEFRRMMDRREISDGPVALEANEAERAALAERFGLIAIHALTAELTLEPEGDRIAAKGTLAADIVQSCAISGDDLPQRIRENIAFTFVPDIAPAASEEEIELEEGELDEIPYSGIAFDLGEAVAQSLALAIDPYATGPDADTVREEHDLAEKAPSGPLQDALAKLKKG</sequence>
<name>A0A4T3EYD2_9SPHN</name>
<dbReference type="Proteomes" id="UP000309389">
    <property type="component" value="Unassembled WGS sequence"/>
</dbReference>
<keyword evidence="3" id="KW-1185">Reference proteome</keyword>
<accession>A0A4T3EYD2</accession>
<evidence type="ECO:0000313" key="2">
    <source>
        <dbReference type="EMBL" id="TIX49659.1"/>
    </source>
</evidence>
<gene>
    <name evidence="2" type="ORF">E5222_12600</name>
</gene>
<feature type="compositionally biased region" description="Basic and acidic residues" evidence="1">
    <location>
        <begin position="148"/>
        <end position="158"/>
    </location>
</feature>
<dbReference type="RefSeq" id="WP_136694136.1">
    <property type="nucleotide sequence ID" value="NZ_SSHH01000003.1"/>
</dbReference>
<dbReference type="AlphaFoldDB" id="A0A4T3EYD2"/>
<evidence type="ECO:0000256" key="1">
    <source>
        <dbReference type="SAM" id="MobiDB-lite"/>
    </source>
</evidence>
<dbReference type="Pfam" id="PF02620">
    <property type="entry name" value="YceD"/>
    <property type="match status" value="1"/>
</dbReference>
<evidence type="ECO:0000313" key="3">
    <source>
        <dbReference type="Proteomes" id="UP000309389"/>
    </source>
</evidence>
<organism evidence="2 3">
    <name type="scientific">Alteraurantiacibacter aquimixticola</name>
    <dbReference type="NCBI Taxonomy" id="2489173"/>
    <lineage>
        <taxon>Bacteria</taxon>
        <taxon>Pseudomonadati</taxon>
        <taxon>Pseudomonadota</taxon>
        <taxon>Alphaproteobacteria</taxon>
        <taxon>Sphingomonadales</taxon>
        <taxon>Erythrobacteraceae</taxon>
        <taxon>Alteraurantiacibacter</taxon>
    </lineage>
</organism>
<proteinExistence type="predicted"/>
<comment type="caution">
    <text evidence="2">The sequence shown here is derived from an EMBL/GenBank/DDBJ whole genome shotgun (WGS) entry which is preliminary data.</text>
</comment>
<reference evidence="2 3" key="1">
    <citation type="submission" date="2019-04" db="EMBL/GenBank/DDBJ databases">
        <title>Altererythrobacter aquimixticola sp. nov., isolated from sediment of junction between the ocean and a freshwater spring.</title>
        <authorList>
            <person name="Yoon J.-H."/>
        </authorList>
    </citation>
    <scope>NUCLEOTIDE SEQUENCE [LARGE SCALE GENOMIC DNA]</scope>
    <source>
        <strain evidence="2 3">SSKS-13</strain>
    </source>
</reference>
<protein>
    <submittedName>
        <fullName evidence="2">DUF177 domain-containing protein</fullName>
    </submittedName>
</protein>
<dbReference type="OrthoDB" id="8443793at2"/>
<feature type="region of interest" description="Disordered" evidence="1">
    <location>
        <begin position="143"/>
        <end position="175"/>
    </location>
</feature>